<dbReference type="OrthoDB" id="9797743at2"/>
<dbReference type="InterPro" id="IPR006439">
    <property type="entry name" value="HAD-SF_hydro_IA"/>
</dbReference>
<evidence type="ECO:0000313" key="2">
    <source>
        <dbReference type="Proteomes" id="UP000184447"/>
    </source>
</evidence>
<gene>
    <name evidence="1" type="ORF">SAMN02745207_03448</name>
</gene>
<keyword evidence="2" id="KW-1185">Reference proteome</keyword>
<dbReference type="RefSeq" id="WP_073339946.1">
    <property type="nucleotide sequence ID" value="NZ_FQXM01000025.1"/>
</dbReference>
<dbReference type="PRINTS" id="PR00413">
    <property type="entry name" value="HADHALOGNASE"/>
</dbReference>
<organism evidence="1 2">
    <name type="scientific">Clostridium grantii DSM 8605</name>
    <dbReference type="NCBI Taxonomy" id="1121316"/>
    <lineage>
        <taxon>Bacteria</taxon>
        <taxon>Bacillati</taxon>
        <taxon>Bacillota</taxon>
        <taxon>Clostridia</taxon>
        <taxon>Eubacteriales</taxon>
        <taxon>Clostridiaceae</taxon>
        <taxon>Clostridium</taxon>
    </lineage>
</organism>
<dbReference type="STRING" id="1121316.SAMN02745207_03448"/>
<dbReference type="SFLD" id="SFLDS00003">
    <property type="entry name" value="Haloacid_Dehalogenase"/>
    <property type="match status" value="1"/>
</dbReference>
<dbReference type="SFLD" id="SFLDG01129">
    <property type="entry name" value="C1.5:_HAD__Beta-PGM__Phosphata"/>
    <property type="match status" value="1"/>
</dbReference>
<sequence>MLKDIQAVIFDMDGTLIDSMWLWSKIDEDFLMKRNIICPSDLKTKIQNFTLNETAHYFKNTFVLKESIEEICSEWDEMAFEEYKFNIKLKPGAKSFLNFLKKQGIKIALATSNSQPLLEIALKSNGIYEYFDAITTSKEVSRGKGFPDIYLLTAEKLNIPPKHCLVFEDILPAVKGAKAAGMTVVAVEDSYSDFEKKEIKNLSDYYISEFTEINEKAV</sequence>
<dbReference type="NCBIfam" id="TIGR01509">
    <property type="entry name" value="HAD-SF-IA-v3"/>
    <property type="match status" value="1"/>
</dbReference>
<proteinExistence type="predicted"/>
<name>A0A1M5X8I1_9CLOT</name>
<dbReference type="GO" id="GO:0016791">
    <property type="term" value="F:phosphatase activity"/>
    <property type="evidence" value="ECO:0007669"/>
    <property type="project" value="TreeGrafter"/>
</dbReference>
<dbReference type="InterPro" id="IPR036412">
    <property type="entry name" value="HAD-like_sf"/>
</dbReference>
<dbReference type="PANTHER" id="PTHR18901">
    <property type="entry name" value="2-DEOXYGLUCOSE-6-PHOSPHATE PHOSPHATASE 2"/>
    <property type="match status" value="1"/>
</dbReference>
<dbReference type="AlphaFoldDB" id="A0A1M5X8I1"/>
<dbReference type="Gene3D" id="1.10.150.240">
    <property type="entry name" value="Putative phosphatase, domain 2"/>
    <property type="match status" value="1"/>
</dbReference>
<dbReference type="NCBIfam" id="TIGR01549">
    <property type="entry name" value="HAD-SF-IA-v1"/>
    <property type="match status" value="1"/>
</dbReference>
<dbReference type="Pfam" id="PF13419">
    <property type="entry name" value="HAD_2"/>
    <property type="match status" value="1"/>
</dbReference>
<dbReference type="InterPro" id="IPR041492">
    <property type="entry name" value="HAD_2"/>
</dbReference>
<dbReference type="CDD" id="cd07505">
    <property type="entry name" value="HAD_BPGM-like"/>
    <property type="match status" value="1"/>
</dbReference>
<dbReference type="PANTHER" id="PTHR18901:SF38">
    <property type="entry name" value="PSEUDOURIDINE-5'-PHOSPHATASE"/>
    <property type="match status" value="1"/>
</dbReference>
<protein>
    <submittedName>
        <fullName evidence="1">Haloacid dehalogenase superfamily, subfamily IA, variant 3 with third motif having DD or ED/haloacid dehalogenase superfamily, subfamily IA, variant 1 with third motif having Dx(3-4)D or Dx(3-4)E</fullName>
    </submittedName>
</protein>
<dbReference type="SFLD" id="SFLDG01135">
    <property type="entry name" value="C1.5.6:_HAD__Beta-PGM__Phospha"/>
    <property type="match status" value="1"/>
</dbReference>
<accession>A0A1M5X8I1</accession>
<dbReference type="Gene3D" id="3.40.50.1000">
    <property type="entry name" value="HAD superfamily/HAD-like"/>
    <property type="match status" value="1"/>
</dbReference>
<dbReference type="InterPro" id="IPR023198">
    <property type="entry name" value="PGP-like_dom2"/>
</dbReference>
<dbReference type="InterPro" id="IPR023214">
    <property type="entry name" value="HAD_sf"/>
</dbReference>
<dbReference type="SUPFAM" id="SSF56784">
    <property type="entry name" value="HAD-like"/>
    <property type="match status" value="1"/>
</dbReference>
<evidence type="ECO:0000313" key="1">
    <source>
        <dbReference type="EMBL" id="SHH96147.1"/>
    </source>
</evidence>
<reference evidence="1 2" key="1">
    <citation type="submission" date="2016-11" db="EMBL/GenBank/DDBJ databases">
        <authorList>
            <person name="Jaros S."/>
            <person name="Januszkiewicz K."/>
            <person name="Wedrychowicz H."/>
        </authorList>
    </citation>
    <scope>NUCLEOTIDE SEQUENCE [LARGE SCALE GENOMIC DNA]</scope>
    <source>
        <strain evidence="1 2">DSM 8605</strain>
    </source>
</reference>
<dbReference type="Proteomes" id="UP000184447">
    <property type="component" value="Unassembled WGS sequence"/>
</dbReference>
<dbReference type="EMBL" id="FQXM01000025">
    <property type="protein sequence ID" value="SHH96147.1"/>
    <property type="molecule type" value="Genomic_DNA"/>
</dbReference>